<comment type="function">
    <text evidence="9">Catalyzes the epimerization of the S- and R-forms of NAD(P)HX, a damaged form of NAD(P)H that is a result of enzymatic or heat-dependent hydration. This is a prerequisite for the S-specific NAD(P)H-hydrate dehydratase to allow the repair of both epimers of NAD(P)HX.</text>
</comment>
<dbReference type="Gene3D" id="2.30.110.10">
    <property type="entry name" value="Electron Transport, Fmn-binding Protein, Chain A"/>
    <property type="match status" value="1"/>
</dbReference>
<dbReference type="Gene3D" id="3.40.50.10260">
    <property type="entry name" value="YjeF N-terminal domain"/>
    <property type="match status" value="1"/>
</dbReference>
<comment type="cofactor">
    <cofactor evidence="9">
        <name>K(+)</name>
        <dbReference type="ChEBI" id="CHEBI:29103"/>
    </cofactor>
    <text evidence="9">Binds 1 potassium ion per subunit.</text>
</comment>
<feature type="binding site" evidence="9">
    <location>
        <position position="187"/>
    </location>
    <ligand>
        <name>(6S)-NADPHX</name>
        <dbReference type="ChEBI" id="CHEBI:64076"/>
    </ligand>
</feature>
<dbReference type="AlphaFoldDB" id="A0A835WR56"/>
<dbReference type="InterPro" id="IPR012349">
    <property type="entry name" value="Split_barrel_FMN-bd"/>
</dbReference>
<dbReference type="GO" id="GO:0052856">
    <property type="term" value="F:NAD(P)HX epimerase activity"/>
    <property type="evidence" value="ECO:0007669"/>
    <property type="project" value="UniProtKB-UniRule"/>
</dbReference>
<evidence type="ECO:0000256" key="2">
    <source>
        <dbReference type="ARBA" id="ARBA00004738"/>
    </source>
</evidence>
<evidence type="ECO:0000256" key="8">
    <source>
        <dbReference type="ARBA" id="ARBA00023096"/>
    </source>
</evidence>
<keyword evidence="9" id="KW-0479">Metal-binding</keyword>
<reference evidence="11" key="1">
    <citation type="journal article" date="2020" name="bioRxiv">
        <title>Comparative genomics of Chlamydomonas.</title>
        <authorList>
            <person name="Craig R.J."/>
            <person name="Hasan A.R."/>
            <person name="Ness R.W."/>
            <person name="Keightley P.D."/>
        </authorList>
    </citation>
    <scope>NUCLEOTIDE SEQUENCE</scope>
    <source>
        <strain evidence="11">CCAP 11/173</strain>
    </source>
</reference>
<keyword evidence="8" id="KW-0664">Pyridoxine biosynthesis</keyword>
<evidence type="ECO:0000256" key="5">
    <source>
        <dbReference type="ARBA" id="ARBA00022630"/>
    </source>
</evidence>
<evidence type="ECO:0000256" key="9">
    <source>
        <dbReference type="HAMAP-Rule" id="MF_03159"/>
    </source>
</evidence>
<sequence length="499" mass="53165">MATQNGTQQAGGVAIPYLSQKDAIAVDEHLMGPDLGFSVDQLMELAGLSVAAAVQAEYPPEVADGAGATRRRRVLVLAGPGNNGGDGLVAARHLHHFGYDVRVCYPKPTDKPLYNGLVKQVTTLGIPLVPWAELAADSAQPLAGAADLVVDALFGFSFTGGAPRPPFDAIIKALLPAASPPPIVSVDIPSGWDVEAGDGAAAPGAAIQPAMLVSLTAPKLCAKRFKGDHHYLGGRFVPPPLAARFHLTGLPRYPGAAMAVRLGGAAAGAGAAEETAAAEAKRVADMRISYEVGGLEEGDFVGRDPMAVFDEWFKAAVAGKVCEEPNALNLATCDASGQPSVRVVLLKGYDERGFVFYTNYSSRKGSDLAATGKAAFAIYYEKLQRQIRVEGVVEKVPEEESTQYFHSRPRGSQIGAWVSNQSRPCKDRGELEDRNKALQAQHADESVPVPKPPHWGGYLIRPTLLEFWQGRPSRLHDRIAFRRAAPDAASPWVMDRLQP</sequence>
<keyword evidence="6" id="KW-0288">FMN</keyword>
<keyword evidence="12" id="KW-1185">Reference proteome</keyword>
<feature type="binding site" evidence="9">
    <location>
        <position position="190"/>
    </location>
    <ligand>
        <name>K(+)</name>
        <dbReference type="ChEBI" id="CHEBI:29103"/>
    </ligand>
</feature>
<feature type="binding site" evidence="9">
    <location>
        <position position="151"/>
    </location>
    <ligand>
        <name>K(+)</name>
        <dbReference type="ChEBI" id="CHEBI:29103"/>
    </ligand>
</feature>
<dbReference type="Proteomes" id="UP000613740">
    <property type="component" value="Unassembled WGS sequence"/>
</dbReference>
<dbReference type="InterPro" id="IPR019576">
    <property type="entry name" value="Pyridoxamine_oxidase_dimer_C"/>
</dbReference>
<evidence type="ECO:0000313" key="12">
    <source>
        <dbReference type="Proteomes" id="UP000613740"/>
    </source>
</evidence>
<dbReference type="InterPro" id="IPR036652">
    <property type="entry name" value="YjeF_N_dom_sf"/>
</dbReference>
<proteinExistence type="inferred from homology"/>
<dbReference type="Pfam" id="PF10590">
    <property type="entry name" value="PNP_phzG_C"/>
    <property type="match status" value="1"/>
</dbReference>
<protein>
    <recommendedName>
        <fullName evidence="9">NAD(P)H-hydrate epimerase</fullName>
        <ecNumber evidence="9">5.1.99.6</ecNumber>
    </recommendedName>
    <alternativeName>
        <fullName evidence="9">NAD(P)HX epimerase</fullName>
    </alternativeName>
</protein>
<comment type="catalytic activity">
    <reaction evidence="9">
        <text>(6R)-NADPHX = (6S)-NADPHX</text>
        <dbReference type="Rhea" id="RHEA:32227"/>
        <dbReference type="ChEBI" id="CHEBI:64076"/>
        <dbReference type="ChEBI" id="CHEBI:64077"/>
        <dbReference type="EC" id="5.1.99.6"/>
    </reaction>
</comment>
<comment type="caution">
    <text evidence="11">The sequence shown here is derived from an EMBL/GenBank/DDBJ whole genome shotgun (WGS) entry which is preliminary data.</text>
</comment>
<evidence type="ECO:0000256" key="6">
    <source>
        <dbReference type="ARBA" id="ARBA00022643"/>
    </source>
</evidence>
<dbReference type="PROSITE" id="PS01064">
    <property type="entry name" value="PYRIDOX_OXIDASE"/>
    <property type="match status" value="1"/>
</dbReference>
<dbReference type="SUPFAM" id="SSF50475">
    <property type="entry name" value="FMN-binding split barrel"/>
    <property type="match status" value="1"/>
</dbReference>
<dbReference type="HAMAP" id="MF_01966">
    <property type="entry name" value="NADHX_epimerase"/>
    <property type="match status" value="1"/>
</dbReference>
<feature type="binding site" evidence="9">
    <location>
        <position position="83"/>
    </location>
    <ligand>
        <name>K(+)</name>
        <dbReference type="ChEBI" id="CHEBI:29103"/>
    </ligand>
</feature>
<comment type="pathway">
    <text evidence="2">Cofactor metabolism; pyridoxal 5'-phosphate salvage; pyridoxal 5'-phosphate from pyridoxamine 5'-phosphate: step 1/1.</text>
</comment>
<dbReference type="InterPro" id="IPR011576">
    <property type="entry name" value="Pyridox_Oxase_N"/>
</dbReference>
<keyword evidence="9" id="KW-0547">Nucleotide-binding</keyword>
<dbReference type="GO" id="GO:0004733">
    <property type="term" value="F:pyridoxamine phosphate oxidase activity"/>
    <property type="evidence" value="ECO:0007669"/>
    <property type="project" value="InterPro"/>
</dbReference>
<gene>
    <name evidence="11" type="ORF">HYH02_002628</name>
</gene>
<accession>A0A835WR56</accession>
<dbReference type="GO" id="GO:0046872">
    <property type="term" value="F:metal ion binding"/>
    <property type="evidence" value="ECO:0007669"/>
    <property type="project" value="UniProtKB-KW"/>
</dbReference>
<dbReference type="GO" id="GO:0010181">
    <property type="term" value="F:FMN binding"/>
    <property type="evidence" value="ECO:0007669"/>
    <property type="project" value="InterPro"/>
</dbReference>
<dbReference type="PANTHER" id="PTHR10851">
    <property type="entry name" value="PYRIDOXINE-5-PHOSPHATE OXIDASE"/>
    <property type="match status" value="1"/>
</dbReference>
<dbReference type="HAMAP" id="MF_01629">
    <property type="entry name" value="PdxH"/>
    <property type="match status" value="1"/>
</dbReference>
<comment type="subunit">
    <text evidence="4">Homodimer.</text>
</comment>
<dbReference type="EMBL" id="JAEHOD010000005">
    <property type="protein sequence ID" value="KAG2452382.1"/>
    <property type="molecule type" value="Genomic_DNA"/>
</dbReference>
<feature type="binding site" evidence="9">
    <location>
        <begin position="82"/>
        <end position="86"/>
    </location>
    <ligand>
        <name>(6S)-NADPHX</name>
        <dbReference type="ChEBI" id="CHEBI:64076"/>
    </ligand>
</feature>
<dbReference type="InterPro" id="IPR004443">
    <property type="entry name" value="YjeF_N_dom"/>
</dbReference>
<dbReference type="SUPFAM" id="SSF64153">
    <property type="entry name" value="YjeF N-terminal domain-like"/>
    <property type="match status" value="1"/>
</dbReference>
<evidence type="ECO:0000256" key="4">
    <source>
        <dbReference type="ARBA" id="ARBA00011738"/>
    </source>
</evidence>
<comment type="cofactor">
    <cofactor evidence="1">
        <name>FMN</name>
        <dbReference type="ChEBI" id="CHEBI:58210"/>
    </cofactor>
</comment>
<comment type="pathway">
    <text evidence="3">Cofactor metabolism; pyridoxal 5'-phosphate salvage; pyridoxal 5'-phosphate from pyridoxine 5'-phosphate: step 1/1.</text>
</comment>
<comment type="catalytic activity">
    <reaction evidence="9">
        <text>(6R)-NADHX = (6S)-NADHX</text>
        <dbReference type="Rhea" id="RHEA:32215"/>
        <dbReference type="ChEBI" id="CHEBI:64074"/>
        <dbReference type="ChEBI" id="CHEBI:64075"/>
        <dbReference type="EC" id="5.1.99.6"/>
    </reaction>
</comment>
<name>A0A835WR56_9CHLO</name>
<dbReference type="FunFam" id="2.30.110.10:FF:000005">
    <property type="entry name" value="NAD(P)H-hydrate epimerase"/>
    <property type="match status" value="1"/>
</dbReference>
<dbReference type="NCBIfam" id="TIGR00558">
    <property type="entry name" value="pdxH"/>
    <property type="match status" value="1"/>
</dbReference>
<dbReference type="NCBIfam" id="NF004231">
    <property type="entry name" value="PRK05679.1"/>
    <property type="match status" value="1"/>
</dbReference>
<keyword evidence="9" id="KW-0520">NAD</keyword>
<dbReference type="NCBIfam" id="TIGR00197">
    <property type="entry name" value="yjeF_nterm"/>
    <property type="match status" value="1"/>
</dbReference>
<evidence type="ECO:0000256" key="1">
    <source>
        <dbReference type="ARBA" id="ARBA00001917"/>
    </source>
</evidence>
<dbReference type="GO" id="GO:0008615">
    <property type="term" value="P:pyridoxine biosynthetic process"/>
    <property type="evidence" value="ECO:0007669"/>
    <property type="project" value="UniProtKB-KW"/>
</dbReference>
<dbReference type="Pfam" id="PF01243">
    <property type="entry name" value="PNPOx_N"/>
    <property type="match status" value="1"/>
</dbReference>
<dbReference type="EC" id="5.1.99.6" evidence="9"/>
<keyword evidence="9" id="KW-0630">Potassium</keyword>
<evidence type="ECO:0000259" key="10">
    <source>
        <dbReference type="PROSITE" id="PS51385"/>
    </source>
</evidence>
<evidence type="ECO:0000313" key="11">
    <source>
        <dbReference type="EMBL" id="KAG2452382.1"/>
    </source>
</evidence>
<dbReference type="OrthoDB" id="10064708at2759"/>
<dbReference type="PANTHER" id="PTHR10851:SF0">
    <property type="entry name" value="PYRIDOXINE-5'-PHOSPHATE OXIDASE"/>
    <property type="match status" value="1"/>
</dbReference>
<comment type="similarity">
    <text evidence="9">Belongs to the NnrE/AIBP family.</text>
</comment>
<comment type="caution">
    <text evidence="9">Lacks conserved residue(s) required for the propagation of feature annotation.</text>
</comment>
<evidence type="ECO:0000256" key="3">
    <source>
        <dbReference type="ARBA" id="ARBA00005037"/>
    </source>
</evidence>
<dbReference type="Pfam" id="PF03853">
    <property type="entry name" value="YjeF_N"/>
    <property type="match status" value="1"/>
</dbReference>
<dbReference type="PROSITE" id="PS51385">
    <property type="entry name" value="YJEF_N"/>
    <property type="match status" value="1"/>
</dbReference>
<dbReference type="UniPathway" id="UPA01068">
    <property type="reaction ID" value="UER00304"/>
</dbReference>
<keyword evidence="5" id="KW-0285">Flavoprotein</keyword>
<dbReference type="InterPro" id="IPR019740">
    <property type="entry name" value="Pyridox_Oxase_CS"/>
</dbReference>
<keyword evidence="7" id="KW-0560">Oxidoreductase</keyword>
<organism evidence="11 12">
    <name type="scientific">Chlamydomonas schloesseri</name>
    <dbReference type="NCBI Taxonomy" id="2026947"/>
    <lineage>
        <taxon>Eukaryota</taxon>
        <taxon>Viridiplantae</taxon>
        <taxon>Chlorophyta</taxon>
        <taxon>core chlorophytes</taxon>
        <taxon>Chlorophyceae</taxon>
        <taxon>CS clade</taxon>
        <taxon>Chlamydomonadales</taxon>
        <taxon>Chlamydomonadaceae</taxon>
        <taxon>Chlamydomonas</taxon>
    </lineage>
</organism>
<feature type="domain" description="YjeF N-terminal" evidence="10">
    <location>
        <begin position="18"/>
        <end position="249"/>
    </location>
</feature>
<evidence type="ECO:0000256" key="7">
    <source>
        <dbReference type="ARBA" id="ARBA00023002"/>
    </source>
</evidence>
<keyword evidence="9" id="KW-0413">Isomerase</keyword>
<dbReference type="InterPro" id="IPR000659">
    <property type="entry name" value="Pyridox_Oxase"/>
</dbReference>